<reference evidence="1 2" key="1">
    <citation type="journal article" date="2019" name="Int. J. Syst. Evol. Microbiol.">
        <title>The Global Catalogue of Microorganisms (GCM) 10K type strain sequencing project: providing services to taxonomists for standard genome sequencing and annotation.</title>
        <authorList>
            <consortium name="The Broad Institute Genomics Platform"/>
            <consortium name="The Broad Institute Genome Sequencing Center for Infectious Disease"/>
            <person name="Wu L."/>
            <person name="Ma J."/>
        </authorList>
    </citation>
    <scope>NUCLEOTIDE SEQUENCE [LARGE SCALE GENOMIC DNA]</scope>
    <source>
        <strain evidence="1 2">CGMCC 1.12285</strain>
    </source>
</reference>
<accession>A0ABD6B7K8</accession>
<evidence type="ECO:0000313" key="2">
    <source>
        <dbReference type="Proteomes" id="UP001597111"/>
    </source>
</evidence>
<evidence type="ECO:0000313" key="1">
    <source>
        <dbReference type="EMBL" id="MFD1526417.1"/>
    </source>
</evidence>
<name>A0ABD6B7K8_9EURY</name>
<dbReference type="EMBL" id="JBHUDH010000092">
    <property type="protein sequence ID" value="MFD1526417.1"/>
    <property type="molecule type" value="Genomic_DNA"/>
</dbReference>
<organism evidence="1 2">
    <name type="scientific">Halolamina salina</name>
    <dbReference type="NCBI Taxonomy" id="1220023"/>
    <lineage>
        <taxon>Archaea</taxon>
        <taxon>Methanobacteriati</taxon>
        <taxon>Methanobacteriota</taxon>
        <taxon>Stenosarchaea group</taxon>
        <taxon>Halobacteria</taxon>
        <taxon>Halobacteriales</taxon>
        <taxon>Haloferacaceae</taxon>
    </lineage>
</organism>
<dbReference type="InterPro" id="IPR036388">
    <property type="entry name" value="WH-like_DNA-bd_sf"/>
</dbReference>
<gene>
    <name evidence="1" type="ORF">ACFR9S_08920</name>
</gene>
<comment type="caution">
    <text evidence="1">The sequence shown here is derived from an EMBL/GenBank/DDBJ whole genome shotgun (WGS) entry which is preliminary data.</text>
</comment>
<dbReference type="AlphaFoldDB" id="A0ABD6B7K8"/>
<dbReference type="Proteomes" id="UP001597111">
    <property type="component" value="Unassembled WGS sequence"/>
</dbReference>
<proteinExistence type="predicted"/>
<keyword evidence="2" id="KW-1185">Reference proteome</keyword>
<protein>
    <submittedName>
        <fullName evidence="1">Uncharacterized protein</fullName>
    </submittedName>
</protein>
<dbReference type="Gene3D" id="1.10.10.10">
    <property type="entry name" value="Winged helix-like DNA-binding domain superfamily/Winged helix DNA-binding domain"/>
    <property type="match status" value="1"/>
</dbReference>
<sequence>MPEFDSDAVEPTLRLLYQSGVGISPSGIAANLHDRMDDPPDRTAVLNAVRELADTRLIRKLDEMESCYIITDHGRDYVETEIDDEAPGLH</sequence>
<dbReference type="RefSeq" id="WP_379732381.1">
    <property type="nucleotide sequence ID" value="NZ_JBHSWZ010000285.1"/>
</dbReference>